<keyword evidence="3 4" id="KW-0408">Iron</keyword>
<reference evidence="7 8" key="1">
    <citation type="submission" date="2020-08" db="EMBL/GenBank/DDBJ databases">
        <title>Genomic Encyclopedia of Type Strains, Phase IV (KMG-IV): sequencing the most valuable type-strain genomes for metagenomic binning, comparative biology and taxonomic classification.</title>
        <authorList>
            <person name="Goeker M."/>
        </authorList>
    </citation>
    <scope>NUCLEOTIDE SEQUENCE [LARGE SCALE GENOMIC DNA]</scope>
    <source>
        <strain evidence="7 8">YC6886</strain>
    </source>
</reference>
<evidence type="ECO:0000313" key="8">
    <source>
        <dbReference type="Proteomes" id="UP000557717"/>
    </source>
</evidence>
<evidence type="ECO:0000256" key="3">
    <source>
        <dbReference type="ARBA" id="ARBA00023004"/>
    </source>
</evidence>
<organism evidence="7 8">
    <name type="scientific">Haloferula luteola</name>
    <dbReference type="NCBI Taxonomy" id="595692"/>
    <lineage>
        <taxon>Bacteria</taxon>
        <taxon>Pseudomonadati</taxon>
        <taxon>Verrucomicrobiota</taxon>
        <taxon>Verrucomicrobiia</taxon>
        <taxon>Verrucomicrobiales</taxon>
        <taxon>Verrucomicrobiaceae</taxon>
        <taxon>Haloferula</taxon>
    </lineage>
</organism>
<dbReference type="Gene3D" id="1.10.760.10">
    <property type="entry name" value="Cytochrome c-like domain"/>
    <property type="match status" value="1"/>
</dbReference>
<name>A0A840UWR5_9BACT</name>
<dbReference type="AlphaFoldDB" id="A0A840UWR5"/>
<evidence type="ECO:0000256" key="5">
    <source>
        <dbReference type="SAM" id="SignalP"/>
    </source>
</evidence>
<evidence type="ECO:0000256" key="2">
    <source>
        <dbReference type="ARBA" id="ARBA00022723"/>
    </source>
</evidence>
<dbReference type="SUPFAM" id="SSF46626">
    <property type="entry name" value="Cytochrome c"/>
    <property type="match status" value="1"/>
</dbReference>
<dbReference type="InterPro" id="IPR009056">
    <property type="entry name" value="Cyt_c-like_dom"/>
</dbReference>
<dbReference type="PROSITE" id="PS51007">
    <property type="entry name" value="CYTC"/>
    <property type="match status" value="1"/>
</dbReference>
<gene>
    <name evidence="7" type="ORF">HNR46_000446</name>
</gene>
<keyword evidence="5" id="KW-0732">Signal</keyword>
<dbReference type="InterPro" id="IPR011041">
    <property type="entry name" value="Quinoprot_gluc/sorb_DH_b-prop"/>
</dbReference>
<comment type="caution">
    <text evidence="7">The sequence shown here is derived from an EMBL/GenBank/DDBJ whole genome shotgun (WGS) entry which is preliminary data.</text>
</comment>
<keyword evidence="8" id="KW-1185">Reference proteome</keyword>
<evidence type="ECO:0000256" key="1">
    <source>
        <dbReference type="ARBA" id="ARBA00022617"/>
    </source>
</evidence>
<dbReference type="Pfam" id="PF07995">
    <property type="entry name" value="GSDH"/>
    <property type="match status" value="1"/>
</dbReference>
<keyword evidence="2 4" id="KW-0479">Metal-binding</keyword>
<dbReference type="Pfam" id="PF13442">
    <property type="entry name" value="Cytochrome_CBB3"/>
    <property type="match status" value="1"/>
</dbReference>
<dbReference type="GO" id="GO:0009055">
    <property type="term" value="F:electron transfer activity"/>
    <property type="evidence" value="ECO:0007669"/>
    <property type="project" value="InterPro"/>
</dbReference>
<dbReference type="InterPro" id="IPR036909">
    <property type="entry name" value="Cyt_c-like_dom_sf"/>
</dbReference>
<evidence type="ECO:0000313" key="7">
    <source>
        <dbReference type="EMBL" id="MBB5350222.1"/>
    </source>
</evidence>
<proteinExistence type="predicted"/>
<feature type="domain" description="Cytochrome c" evidence="6">
    <location>
        <begin position="379"/>
        <end position="469"/>
    </location>
</feature>
<evidence type="ECO:0000256" key="4">
    <source>
        <dbReference type="PROSITE-ProRule" id="PRU00433"/>
    </source>
</evidence>
<dbReference type="PANTHER" id="PTHR19328">
    <property type="entry name" value="HEDGEHOG-INTERACTING PROTEIN"/>
    <property type="match status" value="1"/>
</dbReference>
<dbReference type="EMBL" id="JACHFD010000002">
    <property type="protein sequence ID" value="MBB5350222.1"/>
    <property type="molecule type" value="Genomic_DNA"/>
</dbReference>
<protein>
    <submittedName>
        <fullName evidence="7">Glucose/arabinose dehydrogenase</fullName>
    </submittedName>
</protein>
<keyword evidence="1 4" id="KW-0349">Heme</keyword>
<evidence type="ECO:0000259" key="6">
    <source>
        <dbReference type="PROSITE" id="PS51007"/>
    </source>
</evidence>
<feature type="signal peptide" evidence="5">
    <location>
        <begin position="1"/>
        <end position="26"/>
    </location>
</feature>
<dbReference type="PANTHER" id="PTHR19328:SF13">
    <property type="entry name" value="HIPL1 PROTEIN"/>
    <property type="match status" value="1"/>
</dbReference>
<dbReference type="SUPFAM" id="SSF50952">
    <property type="entry name" value="Soluble quinoprotein glucose dehydrogenase"/>
    <property type="match status" value="1"/>
</dbReference>
<dbReference type="InterPro" id="IPR011042">
    <property type="entry name" value="6-blade_b-propeller_TolB-like"/>
</dbReference>
<dbReference type="Proteomes" id="UP000557717">
    <property type="component" value="Unassembled WGS sequence"/>
</dbReference>
<dbReference type="Gene3D" id="2.120.10.30">
    <property type="entry name" value="TolB, C-terminal domain"/>
    <property type="match status" value="1"/>
</dbReference>
<accession>A0A840UWR5</accession>
<dbReference type="GO" id="GO:0020037">
    <property type="term" value="F:heme binding"/>
    <property type="evidence" value="ECO:0007669"/>
    <property type="project" value="InterPro"/>
</dbReference>
<sequence length="479" mass="52506">MKSLCLALFGVSASAAPLLVSEPQNAALVTPHRIETVASGLRVPWELRLLPDGRQIFTEREGRVRIIKEGRLLDEPALTLPVSARIKMGLLGLAITPEAVTPPAVFLAWNRETTEGHFELRVERYHWDGDHLVDPHPLLEGIPAWENHTGCRLEWGPDNNLWVTTGDANDPPLAQNLERLAGKILRIHPDGTIPEDNPLVGEANVRTQIWSYGHRNPQGIAFQPGTGRLYASEHGPNHGDELNLVEKGANYGWPIISHSREAEGMKSPLIEMTPAVGPGRLLFYQGTAFPELRGTLLLACLRGASVLRIALDGEGHPASVDRLWNQKWGRIRFITEAPDGSLWISTSMFDPPEAHGNAPDDRILRIVADPAGTIESPVTSSAPAPPIFTPETRDPATLIAFACAACHGPELQGGLQRNLLSGEWKFAHDDQDLERILSEGLPLAGMPPSKDLLNPAQIQIIAEFIRHHRNSPQSEPESN</sequence>
<dbReference type="InterPro" id="IPR012938">
    <property type="entry name" value="Glc/Sorbosone_DH"/>
</dbReference>
<feature type="chain" id="PRO_5033016602" evidence="5">
    <location>
        <begin position="27"/>
        <end position="479"/>
    </location>
</feature>
<dbReference type="GO" id="GO:0046872">
    <property type="term" value="F:metal ion binding"/>
    <property type="evidence" value="ECO:0007669"/>
    <property type="project" value="UniProtKB-KW"/>
</dbReference>
<dbReference type="RefSeq" id="WP_184015374.1">
    <property type="nucleotide sequence ID" value="NZ_JACHFD010000002.1"/>
</dbReference>